<feature type="compositionally biased region" description="Acidic residues" evidence="1">
    <location>
        <begin position="384"/>
        <end position="400"/>
    </location>
</feature>
<keyword evidence="2" id="KW-0812">Transmembrane</keyword>
<feature type="transmembrane region" description="Helical" evidence="2">
    <location>
        <begin position="70"/>
        <end position="88"/>
    </location>
</feature>
<feature type="transmembrane region" description="Helical" evidence="2">
    <location>
        <begin position="128"/>
        <end position="152"/>
    </location>
</feature>
<organism evidence="3 4">
    <name type="scientific">Thermobifida halotolerans</name>
    <dbReference type="NCBI Taxonomy" id="483545"/>
    <lineage>
        <taxon>Bacteria</taxon>
        <taxon>Bacillati</taxon>
        <taxon>Actinomycetota</taxon>
        <taxon>Actinomycetes</taxon>
        <taxon>Streptosporangiales</taxon>
        <taxon>Nocardiopsidaceae</taxon>
        <taxon>Thermobifida</taxon>
    </lineage>
</organism>
<dbReference type="KEGG" id="thao:NI17_021445"/>
<feature type="compositionally biased region" description="Acidic residues" evidence="1">
    <location>
        <begin position="168"/>
        <end position="180"/>
    </location>
</feature>
<gene>
    <name evidence="3" type="ORF">NI17_021445</name>
</gene>
<evidence type="ECO:0000256" key="1">
    <source>
        <dbReference type="SAM" id="MobiDB-lite"/>
    </source>
</evidence>
<evidence type="ECO:0000313" key="3">
    <source>
        <dbReference type="EMBL" id="UOE19275.1"/>
    </source>
</evidence>
<name>A0AA97LWJ0_9ACTN</name>
<keyword evidence="4" id="KW-1185">Reference proteome</keyword>
<feature type="compositionally biased region" description="Low complexity" evidence="1">
    <location>
        <begin position="370"/>
        <end position="383"/>
    </location>
</feature>
<accession>A0AA97LWJ0</accession>
<feature type="region of interest" description="Disordered" evidence="1">
    <location>
        <begin position="159"/>
        <end position="437"/>
    </location>
</feature>
<feature type="region of interest" description="Disordered" evidence="1">
    <location>
        <begin position="1"/>
        <end position="25"/>
    </location>
</feature>
<dbReference type="Pfam" id="PF10935">
    <property type="entry name" value="DUF2637"/>
    <property type="match status" value="1"/>
</dbReference>
<feature type="transmembrane region" description="Helical" evidence="2">
    <location>
        <begin position="97"/>
        <end position="116"/>
    </location>
</feature>
<dbReference type="EMBL" id="CP063196">
    <property type="protein sequence ID" value="UOE19275.1"/>
    <property type="molecule type" value="Genomic_DNA"/>
</dbReference>
<keyword evidence="2" id="KW-1133">Transmembrane helix</keyword>
<dbReference type="AlphaFoldDB" id="A0AA97LWJ0"/>
<sequence length="437" mass="46014">MAAQSSRPSRAARRTAPPPNATGGSPRSAVIVMAVLGVAVIASCAVLLSYNGIYQVAVRGGADGWTAHLYPALFTLLLLMAFWTTYLLREAPRRRRVWVDLLVLVMILLAAAASALRSFRYELLEWVATLVVAVAPWAALLISFRLMLWIVAQVRGERSSGHRPVPADVDDGAADEEEPDPDRTAARAPAVAPPLPPVDRAPEEPEPVPTPPGSPAPLPDPVADTGPYASEPLSAADNWTADSAPPLPDLFDGPHRPEPDGGVRGSEPDSVSASGFPPDSGGDRLPRRVPASGSSAIRQAAAPRDDTEKPSEPTGSAAARRDADRAAPDTAWADDADWESVDDLDDWESASPLTDDPAGDEAHSAVGAVDAPEPSSGAEPEASASEDSEADTVPPEDAEAETAIRRRPMVLKPRRSGIPPLRPPSSEVRSTPTPPEE</sequence>
<feature type="compositionally biased region" description="Pro residues" evidence="1">
    <location>
        <begin position="207"/>
        <end position="220"/>
    </location>
</feature>
<dbReference type="InterPro" id="IPR021235">
    <property type="entry name" value="DUF2637"/>
</dbReference>
<dbReference type="RefSeq" id="WP_369974990.1">
    <property type="nucleotide sequence ID" value="NZ_JBGBYW010000002.1"/>
</dbReference>
<dbReference type="Proteomes" id="UP000265719">
    <property type="component" value="Chromosome"/>
</dbReference>
<feature type="compositionally biased region" description="Basic residues" evidence="1">
    <location>
        <begin position="405"/>
        <end position="415"/>
    </location>
</feature>
<feature type="compositionally biased region" description="Basic and acidic residues" evidence="1">
    <location>
        <begin position="252"/>
        <end position="261"/>
    </location>
</feature>
<proteinExistence type="predicted"/>
<evidence type="ECO:0000256" key="2">
    <source>
        <dbReference type="SAM" id="Phobius"/>
    </source>
</evidence>
<evidence type="ECO:0000313" key="4">
    <source>
        <dbReference type="Proteomes" id="UP000265719"/>
    </source>
</evidence>
<reference evidence="3" key="1">
    <citation type="submission" date="2020-10" db="EMBL/GenBank/DDBJ databases">
        <title>De novo genome project of the cellulose decomposer Thermobifida halotolerans type strain.</title>
        <authorList>
            <person name="Nagy I."/>
            <person name="Horvath B."/>
            <person name="Kukolya J."/>
            <person name="Nagy I."/>
            <person name="Orsini M."/>
        </authorList>
    </citation>
    <scope>NUCLEOTIDE SEQUENCE</scope>
    <source>
        <strain evidence="3">DSM 44931</strain>
    </source>
</reference>
<feature type="compositionally biased region" description="Acidic residues" evidence="1">
    <location>
        <begin position="332"/>
        <end position="348"/>
    </location>
</feature>
<protein>
    <submittedName>
        <fullName evidence="3">DUF2637 domain-containing protein</fullName>
    </submittedName>
</protein>
<feature type="transmembrane region" description="Helical" evidence="2">
    <location>
        <begin position="29"/>
        <end position="50"/>
    </location>
</feature>
<keyword evidence="2" id="KW-0472">Membrane</keyword>